<keyword evidence="3" id="KW-1185">Reference proteome</keyword>
<feature type="signal peptide" evidence="1">
    <location>
        <begin position="1"/>
        <end position="23"/>
    </location>
</feature>
<evidence type="ECO:0000313" key="2">
    <source>
        <dbReference type="Ensembl" id="ENSOTSP00005152799.1"/>
    </source>
</evidence>
<feature type="chain" id="PRO_5044268504" description="Growth hormone receptor" evidence="1">
    <location>
        <begin position="24"/>
        <end position="95"/>
    </location>
</feature>
<protein>
    <recommendedName>
        <fullName evidence="4">Growth hormone receptor</fullName>
    </recommendedName>
</protein>
<dbReference type="Ensembl" id="ENSOTST00005124521.1">
    <property type="protein sequence ID" value="ENSOTSP00005152799.1"/>
    <property type="gene ID" value="ENSOTSG00005061182.1"/>
</dbReference>
<reference evidence="2" key="3">
    <citation type="submission" date="2025-09" db="UniProtKB">
        <authorList>
            <consortium name="Ensembl"/>
        </authorList>
    </citation>
    <scope>IDENTIFICATION</scope>
</reference>
<dbReference type="Gene3D" id="2.60.40.10">
    <property type="entry name" value="Immunoglobulins"/>
    <property type="match status" value="1"/>
</dbReference>
<dbReference type="Proteomes" id="UP000694402">
    <property type="component" value="Unassembled WGS sequence"/>
</dbReference>
<reference evidence="3" key="1">
    <citation type="journal article" date="2018" name="PLoS ONE">
        <title>Chinook salmon (Oncorhynchus tshawytscha) genome and transcriptome.</title>
        <authorList>
            <person name="Christensen K.A."/>
            <person name="Leong J.S."/>
            <person name="Sakhrani D."/>
            <person name="Biagi C.A."/>
            <person name="Minkley D.R."/>
            <person name="Withler R.E."/>
            <person name="Rondeau E.B."/>
            <person name="Koop B.F."/>
            <person name="Devlin R.H."/>
        </authorList>
    </citation>
    <scope>NUCLEOTIDE SEQUENCE [LARGE SCALE GENOMIC DNA]</scope>
</reference>
<organism evidence="2 3">
    <name type="scientific">Oncorhynchus tshawytscha</name>
    <name type="common">Chinook salmon</name>
    <name type="synonym">Salmo tshawytscha</name>
    <dbReference type="NCBI Taxonomy" id="74940"/>
    <lineage>
        <taxon>Eukaryota</taxon>
        <taxon>Metazoa</taxon>
        <taxon>Chordata</taxon>
        <taxon>Craniata</taxon>
        <taxon>Vertebrata</taxon>
        <taxon>Euteleostomi</taxon>
        <taxon>Actinopterygii</taxon>
        <taxon>Neopterygii</taxon>
        <taxon>Teleostei</taxon>
        <taxon>Protacanthopterygii</taxon>
        <taxon>Salmoniformes</taxon>
        <taxon>Salmonidae</taxon>
        <taxon>Salmoninae</taxon>
        <taxon>Oncorhynchus</taxon>
    </lineage>
</organism>
<accession>A0AAZ3SI98</accession>
<keyword evidence="1" id="KW-0732">Signal</keyword>
<reference evidence="2" key="2">
    <citation type="submission" date="2025-08" db="UniProtKB">
        <authorList>
            <consortium name="Ensembl"/>
        </authorList>
    </citation>
    <scope>IDENTIFICATION</scope>
</reference>
<dbReference type="InterPro" id="IPR036116">
    <property type="entry name" value="FN3_sf"/>
</dbReference>
<dbReference type="InterPro" id="IPR013783">
    <property type="entry name" value="Ig-like_fold"/>
</dbReference>
<dbReference type="AlphaFoldDB" id="A0AAZ3SI98"/>
<name>A0AAZ3SI98_ONCTS</name>
<dbReference type="SUPFAM" id="SSF49265">
    <property type="entry name" value="Fibronectin type III"/>
    <property type="match status" value="1"/>
</dbReference>
<evidence type="ECO:0000256" key="1">
    <source>
        <dbReference type="SAM" id="SignalP"/>
    </source>
</evidence>
<sequence>GFSSVSYQLLVINLSFYPPGAVAVTTRPHIYYCRSPNMEVFTCWWHPLDNNSESDDNITYSLTYSLEYVLLLYNAFVFRPLDPHFIKLQPYSEMD</sequence>
<proteinExistence type="predicted"/>
<evidence type="ECO:0000313" key="3">
    <source>
        <dbReference type="Proteomes" id="UP000694402"/>
    </source>
</evidence>
<evidence type="ECO:0008006" key="4">
    <source>
        <dbReference type="Google" id="ProtNLM"/>
    </source>
</evidence>